<organism evidence="5 6">
    <name type="scientific">Oceanospirillum sediminis</name>
    <dbReference type="NCBI Taxonomy" id="2760088"/>
    <lineage>
        <taxon>Bacteria</taxon>
        <taxon>Pseudomonadati</taxon>
        <taxon>Pseudomonadota</taxon>
        <taxon>Gammaproteobacteria</taxon>
        <taxon>Oceanospirillales</taxon>
        <taxon>Oceanospirillaceae</taxon>
        <taxon>Oceanospirillum</taxon>
    </lineage>
</organism>
<dbReference type="RefSeq" id="WP_182806901.1">
    <property type="nucleotide sequence ID" value="NZ_JACJFM010000001.1"/>
</dbReference>
<sequence>MLPEIRKILYSTDLSPGSYAALEQALYIAKQTGAEVYILHLVEKLSDDARFTLETYLMDSKNRYQILRERIKHAQQRLEASQDAFWQRHPDEQDVRAHIKSIHIAEAYPAEAILRVSQDKDVDLIVMGTHEKGVMHTFLGSVAKNVLGRSRIPMLVVPLPDASF</sequence>
<dbReference type="PIRSF" id="PIRSF006276">
    <property type="entry name" value="UspA"/>
    <property type="match status" value="1"/>
</dbReference>
<comment type="subcellular location">
    <subcellularLocation>
        <location evidence="2">Cytoplasm</location>
    </subcellularLocation>
</comment>
<evidence type="ECO:0000313" key="6">
    <source>
        <dbReference type="Proteomes" id="UP000565262"/>
    </source>
</evidence>
<proteinExistence type="inferred from homology"/>
<dbReference type="InterPro" id="IPR006016">
    <property type="entry name" value="UspA"/>
</dbReference>
<keyword evidence="6" id="KW-1185">Reference proteome</keyword>
<keyword evidence="2" id="KW-0963">Cytoplasm</keyword>
<evidence type="ECO:0000313" key="5">
    <source>
        <dbReference type="EMBL" id="MBB1485140.1"/>
    </source>
</evidence>
<dbReference type="AlphaFoldDB" id="A0A839IK93"/>
<dbReference type="PANTHER" id="PTHR46268:SF6">
    <property type="entry name" value="UNIVERSAL STRESS PROTEIN UP12"/>
    <property type="match status" value="1"/>
</dbReference>
<reference evidence="5 6" key="1">
    <citation type="submission" date="2020-08" db="EMBL/GenBank/DDBJ databases">
        <title>Oceanospirillum sp. nov. isolated from marine sediment.</title>
        <authorList>
            <person name="Ji X."/>
        </authorList>
    </citation>
    <scope>NUCLEOTIDE SEQUENCE [LARGE SCALE GENOMIC DNA]</scope>
    <source>
        <strain evidence="5 6">D5</strain>
    </source>
</reference>
<evidence type="ECO:0000256" key="2">
    <source>
        <dbReference type="PIRNR" id="PIRNR006276"/>
    </source>
</evidence>
<evidence type="ECO:0000256" key="1">
    <source>
        <dbReference type="ARBA" id="ARBA00008791"/>
    </source>
</evidence>
<dbReference type="InterPro" id="IPR014729">
    <property type="entry name" value="Rossmann-like_a/b/a_fold"/>
</dbReference>
<protein>
    <recommendedName>
        <fullName evidence="2">Universal stress protein</fullName>
    </recommendedName>
</protein>
<comment type="similarity">
    <text evidence="1 2">Belongs to the universal stress protein A family.</text>
</comment>
<accession>A0A839IK93</accession>
<dbReference type="SUPFAM" id="SSF52402">
    <property type="entry name" value="Adenine nucleotide alpha hydrolases-like"/>
    <property type="match status" value="1"/>
</dbReference>
<dbReference type="EMBL" id="JACJFM010000001">
    <property type="protein sequence ID" value="MBB1485140.1"/>
    <property type="molecule type" value="Genomic_DNA"/>
</dbReference>
<dbReference type="GO" id="GO:0005737">
    <property type="term" value="C:cytoplasm"/>
    <property type="evidence" value="ECO:0007669"/>
    <property type="project" value="UniProtKB-SubCell"/>
</dbReference>
<keyword evidence="3" id="KW-0175">Coiled coil</keyword>
<dbReference type="CDD" id="cd00293">
    <property type="entry name" value="USP-like"/>
    <property type="match status" value="1"/>
</dbReference>
<dbReference type="Pfam" id="PF00582">
    <property type="entry name" value="Usp"/>
    <property type="match status" value="1"/>
</dbReference>
<name>A0A839IK93_9GAMM</name>
<feature type="coiled-coil region" evidence="3">
    <location>
        <begin position="57"/>
        <end position="84"/>
    </location>
</feature>
<gene>
    <name evidence="5" type="ORF">H4O21_00715</name>
</gene>
<feature type="domain" description="UspA" evidence="4">
    <location>
        <begin position="5"/>
        <end position="158"/>
    </location>
</feature>
<dbReference type="InterPro" id="IPR006015">
    <property type="entry name" value="Universal_stress_UspA"/>
</dbReference>
<evidence type="ECO:0000259" key="4">
    <source>
        <dbReference type="Pfam" id="PF00582"/>
    </source>
</evidence>
<evidence type="ECO:0000256" key="3">
    <source>
        <dbReference type="SAM" id="Coils"/>
    </source>
</evidence>
<dbReference type="PANTHER" id="PTHR46268">
    <property type="entry name" value="STRESS RESPONSE PROTEIN NHAX"/>
    <property type="match status" value="1"/>
</dbReference>
<comment type="caution">
    <text evidence="5">The sequence shown here is derived from an EMBL/GenBank/DDBJ whole genome shotgun (WGS) entry which is preliminary data.</text>
</comment>
<dbReference type="Proteomes" id="UP000565262">
    <property type="component" value="Unassembled WGS sequence"/>
</dbReference>
<dbReference type="Gene3D" id="3.40.50.620">
    <property type="entry name" value="HUPs"/>
    <property type="match status" value="1"/>
</dbReference>
<dbReference type="PRINTS" id="PR01438">
    <property type="entry name" value="UNVRSLSTRESS"/>
</dbReference>